<evidence type="ECO:0000256" key="2">
    <source>
        <dbReference type="SAM" id="SignalP"/>
    </source>
</evidence>
<gene>
    <name evidence="3" type="ORF">CJOHNSTONI_LOCUS9550</name>
</gene>
<keyword evidence="1" id="KW-0812">Transmembrane</keyword>
<comment type="caution">
    <text evidence="3">The sequence shown here is derived from an EMBL/GenBank/DDBJ whole genome shotgun (WGS) entry which is preliminary data.</text>
</comment>
<feature type="chain" id="PRO_5035150214" evidence="2">
    <location>
        <begin position="21"/>
        <end position="223"/>
    </location>
</feature>
<proteinExistence type="predicted"/>
<keyword evidence="4" id="KW-1185">Reference proteome</keyword>
<evidence type="ECO:0000313" key="4">
    <source>
        <dbReference type="Proteomes" id="UP000746747"/>
    </source>
</evidence>
<keyword evidence="1" id="KW-1133">Transmembrane helix</keyword>
<evidence type="ECO:0000313" key="3">
    <source>
        <dbReference type="EMBL" id="CAG9539999.1"/>
    </source>
</evidence>
<dbReference type="OrthoDB" id="5787977at2759"/>
<dbReference type="EMBL" id="CAKAEH010001872">
    <property type="protein sequence ID" value="CAG9539999.1"/>
    <property type="molecule type" value="Genomic_DNA"/>
</dbReference>
<keyword evidence="2" id="KW-0732">Signal</keyword>
<reference evidence="3" key="1">
    <citation type="submission" date="2021-09" db="EMBL/GenBank/DDBJ databases">
        <authorList>
            <consortium name="Pathogen Informatics"/>
        </authorList>
    </citation>
    <scope>NUCLEOTIDE SEQUENCE</scope>
</reference>
<organism evidence="3 4">
    <name type="scientific">Cercopithifilaria johnstoni</name>
    <dbReference type="NCBI Taxonomy" id="2874296"/>
    <lineage>
        <taxon>Eukaryota</taxon>
        <taxon>Metazoa</taxon>
        <taxon>Ecdysozoa</taxon>
        <taxon>Nematoda</taxon>
        <taxon>Chromadorea</taxon>
        <taxon>Rhabditida</taxon>
        <taxon>Spirurina</taxon>
        <taxon>Spiruromorpha</taxon>
        <taxon>Filarioidea</taxon>
        <taxon>Onchocercidae</taxon>
        <taxon>Cercopithifilaria</taxon>
    </lineage>
</organism>
<keyword evidence="1" id="KW-0472">Membrane</keyword>
<evidence type="ECO:0000256" key="1">
    <source>
        <dbReference type="SAM" id="Phobius"/>
    </source>
</evidence>
<feature type="transmembrane region" description="Helical" evidence="1">
    <location>
        <begin position="176"/>
        <end position="201"/>
    </location>
</feature>
<accession>A0A8J2MFX9</accession>
<sequence length="223" mass="26133">MRLYLACYVFVILFVAQIRSNHIISHRLSLFIQRHWYNNISQIYRLNDCKYSKVRVEAAKKVFIIISKTHWCNEGIKAVFGVSAETRRNSSNVIAWAMPYNYTGSIDPRSRCRDDAYFDNASRTAYGLMRVDLLCRKRQPRLVRRIWKRSLQEKHHPFTVTTSENNESLFTITIGVLLYAVFGVCFLGTNLAYLSGIFIVYDSSVIEEDKKRRKSRLIQQIKC</sequence>
<dbReference type="Proteomes" id="UP000746747">
    <property type="component" value="Unassembled WGS sequence"/>
</dbReference>
<feature type="signal peptide" evidence="2">
    <location>
        <begin position="1"/>
        <end position="20"/>
    </location>
</feature>
<dbReference type="AlphaFoldDB" id="A0A8J2MFX9"/>
<name>A0A8J2MFX9_9BILA</name>
<protein>
    <submittedName>
        <fullName evidence="3">Uncharacterized protein</fullName>
    </submittedName>
</protein>